<keyword evidence="4" id="KW-1185">Reference proteome</keyword>
<accession>A0A6N9YJD1</accession>
<dbReference type="Pfam" id="PF22564">
    <property type="entry name" value="HAAS"/>
    <property type="match status" value="1"/>
</dbReference>
<keyword evidence="2" id="KW-1133">Transmembrane helix</keyword>
<feature type="transmembrane region" description="Helical" evidence="2">
    <location>
        <begin position="244"/>
        <end position="264"/>
    </location>
</feature>
<protein>
    <submittedName>
        <fullName evidence="3">Uncharacterized protein</fullName>
    </submittedName>
</protein>
<comment type="caution">
    <text evidence="3">The sequence shown here is derived from an EMBL/GenBank/DDBJ whole genome shotgun (WGS) entry which is preliminary data.</text>
</comment>
<keyword evidence="2" id="KW-0812">Transmembrane</keyword>
<reference evidence="3 4" key="1">
    <citation type="submission" date="2020-02" db="EMBL/GenBank/DDBJ databases">
        <authorList>
            <person name="Li X.-J."/>
            <person name="Feng X.-M."/>
        </authorList>
    </citation>
    <scope>NUCLEOTIDE SEQUENCE [LARGE SCALE GENOMIC DNA]</scope>
    <source>
        <strain evidence="3 4">CGMCC 4.7225</strain>
    </source>
</reference>
<evidence type="ECO:0000313" key="3">
    <source>
        <dbReference type="EMBL" id="NED95161.1"/>
    </source>
</evidence>
<evidence type="ECO:0000313" key="4">
    <source>
        <dbReference type="Proteomes" id="UP000469185"/>
    </source>
</evidence>
<feature type="transmembrane region" description="Helical" evidence="2">
    <location>
        <begin position="193"/>
        <end position="223"/>
    </location>
</feature>
<keyword evidence="2" id="KW-0472">Membrane</keyword>
<dbReference type="Proteomes" id="UP000469185">
    <property type="component" value="Unassembled WGS sequence"/>
</dbReference>
<proteinExistence type="predicted"/>
<feature type="compositionally biased region" description="Acidic residues" evidence="1">
    <location>
        <begin position="426"/>
        <end position="436"/>
    </location>
</feature>
<dbReference type="AlphaFoldDB" id="A0A6N9YJD1"/>
<evidence type="ECO:0000256" key="2">
    <source>
        <dbReference type="SAM" id="Phobius"/>
    </source>
</evidence>
<feature type="region of interest" description="Disordered" evidence="1">
    <location>
        <begin position="399"/>
        <end position="436"/>
    </location>
</feature>
<dbReference type="EMBL" id="JAAGOB010000003">
    <property type="protein sequence ID" value="NED95161.1"/>
    <property type="molecule type" value="Genomic_DNA"/>
</dbReference>
<feature type="transmembrane region" description="Helical" evidence="2">
    <location>
        <begin position="155"/>
        <end position="173"/>
    </location>
</feature>
<evidence type="ECO:0000256" key="1">
    <source>
        <dbReference type="SAM" id="MobiDB-lite"/>
    </source>
</evidence>
<feature type="transmembrane region" description="Helical" evidence="2">
    <location>
        <begin position="99"/>
        <end position="122"/>
    </location>
</feature>
<organism evidence="3 4">
    <name type="scientific">Phytoactinopolyspora alkaliphila</name>
    <dbReference type="NCBI Taxonomy" id="1783498"/>
    <lineage>
        <taxon>Bacteria</taxon>
        <taxon>Bacillati</taxon>
        <taxon>Actinomycetota</taxon>
        <taxon>Actinomycetes</taxon>
        <taxon>Jiangellales</taxon>
        <taxon>Jiangellaceae</taxon>
        <taxon>Phytoactinopolyspora</taxon>
    </lineage>
</organism>
<name>A0A6N9YJD1_9ACTN</name>
<dbReference type="RefSeq" id="WP_163817585.1">
    <property type="nucleotide sequence ID" value="NZ_JAAGOB010000003.1"/>
</dbReference>
<feature type="transmembrane region" description="Helical" evidence="2">
    <location>
        <begin position="128"/>
        <end position="148"/>
    </location>
</feature>
<gene>
    <name evidence="3" type="ORF">G1H11_07515</name>
</gene>
<sequence length="436" mass="46158">MNTNKLRNTVVETYAAAVRDELGAFPADDVAEIMDDVREHLEQVAAEFGETLTTPRLVDRLGAPAEYARELSAAAGLTPPPTADAATSGTAFWRPAMRLVTAAFAAAAVVLIGFAVLDVLFISGDPGMLLGTAAVCAVIAAAGAALLVAHQEPAAELRLIPGAGALAAAMWWVRGRPWGEPAVEFVTSLRPAWWVVRAAVVGIAVAGITTLAMGAFSFVVALVASIWLGRKSRAQEMHGRAARLVPAANVALAVGALVVCAAIASGARPSDPEYVSYDAGYQDGYNDHLHQSSAHRTGDMTEDDWVPLGNDVAYGPDGELLHDEDWVSVENIFAYGPDGELLRDVRLFDQDGNPIELQPFGECYDEETDRTLLTTVTSPWGSHVYPRYSVEDDGYGGCTEPALKPPFGDRLPGAAAGPSVSRDTDAATEPEDEEDK</sequence>